<evidence type="ECO:0000313" key="3">
    <source>
        <dbReference type="EMBL" id="PFH62622.1"/>
    </source>
</evidence>
<name>A0A2A9PP22_OPHUN</name>
<dbReference type="OrthoDB" id="4924943at2759"/>
<evidence type="ECO:0000313" key="4">
    <source>
        <dbReference type="Proteomes" id="UP000037136"/>
    </source>
</evidence>
<accession>A0A2A9PP22</accession>
<evidence type="ECO:0000256" key="2">
    <source>
        <dbReference type="SAM" id="Phobius"/>
    </source>
</evidence>
<keyword evidence="4" id="KW-1185">Reference proteome</keyword>
<keyword evidence="2" id="KW-0472">Membrane</keyword>
<keyword evidence="2" id="KW-0812">Transmembrane</keyword>
<feature type="transmembrane region" description="Helical" evidence="2">
    <location>
        <begin position="158"/>
        <end position="184"/>
    </location>
</feature>
<organism evidence="3 4">
    <name type="scientific">Ophiocordyceps unilateralis</name>
    <name type="common">Zombie-ant fungus</name>
    <name type="synonym">Torrubia unilateralis</name>
    <dbReference type="NCBI Taxonomy" id="268505"/>
    <lineage>
        <taxon>Eukaryota</taxon>
        <taxon>Fungi</taxon>
        <taxon>Dikarya</taxon>
        <taxon>Ascomycota</taxon>
        <taxon>Pezizomycotina</taxon>
        <taxon>Sordariomycetes</taxon>
        <taxon>Hypocreomycetidae</taxon>
        <taxon>Hypocreales</taxon>
        <taxon>Ophiocordycipitaceae</taxon>
        <taxon>Ophiocordyceps</taxon>
    </lineage>
</organism>
<proteinExistence type="predicted"/>
<protein>
    <submittedName>
        <fullName evidence="3">Uncharacterized protein</fullName>
    </submittedName>
</protein>
<dbReference type="AlphaFoldDB" id="A0A2A9PP22"/>
<evidence type="ECO:0000256" key="1">
    <source>
        <dbReference type="SAM" id="MobiDB-lite"/>
    </source>
</evidence>
<gene>
    <name evidence="3" type="ORF">XA68_12696</name>
</gene>
<keyword evidence="2" id="KW-1133">Transmembrane helix</keyword>
<comment type="caution">
    <text evidence="3">The sequence shown here is derived from an EMBL/GenBank/DDBJ whole genome shotgun (WGS) entry which is preliminary data.</text>
</comment>
<reference evidence="3 4" key="1">
    <citation type="journal article" date="2015" name="BMC Genomics">
        <title>Gene expression during zombie ant biting behavior reflects the complexity underlying fungal parasitic behavioral manipulation.</title>
        <authorList>
            <person name="de Bekker C."/>
            <person name="Ohm R.A."/>
            <person name="Loreto R.G."/>
            <person name="Sebastian A."/>
            <person name="Albert I."/>
            <person name="Merrow M."/>
            <person name="Brachmann A."/>
            <person name="Hughes D.P."/>
        </authorList>
    </citation>
    <scope>NUCLEOTIDE SEQUENCE [LARGE SCALE GENOMIC DNA]</scope>
    <source>
        <strain evidence="3 4">SC16a</strain>
    </source>
</reference>
<sequence>MACLHQAQFCDASRRCGPLASFVDAAAGAATLFNSTPQVAMPENLVKPEGPTASRFVWFIVSIVQGASSLASSVSSLQSATLQSKQYLYGGVVLDVLRHQWKSDVAHWYASMLASIQETFVSTASKPTDPDLEQYLVRPKNPYAQEMCDNQFASFSLFGLYLTYLIGLFIIASSHAVEPILAILARRRRKNGHAAYTYLEWTANETLQLQRAAYQGIRSGTWTGFTKEVPKTKKGETLLHLTSLHTRTNGCGAEPASKATDGPQPPYSEHQRAPSCRGDVNSEPGEPIETESGLEISMTGSTATIRDEPTPRQ</sequence>
<reference evidence="3 4" key="2">
    <citation type="journal article" date="2017" name="Sci. Rep.">
        <title>Ant-infecting Ophiocordyceps genomes reveal a high diversity of potential behavioral manipulation genes and a possible major role for enterotoxins.</title>
        <authorList>
            <person name="de Bekker C."/>
            <person name="Ohm R.A."/>
            <person name="Evans H.C."/>
            <person name="Brachmann A."/>
            <person name="Hughes D.P."/>
        </authorList>
    </citation>
    <scope>NUCLEOTIDE SEQUENCE [LARGE SCALE GENOMIC DNA]</scope>
    <source>
        <strain evidence="3 4">SC16a</strain>
    </source>
</reference>
<dbReference type="Proteomes" id="UP000037136">
    <property type="component" value="Unassembled WGS sequence"/>
</dbReference>
<dbReference type="EMBL" id="LAZP02000022">
    <property type="protein sequence ID" value="PFH62622.1"/>
    <property type="molecule type" value="Genomic_DNA"/>
</dbReference>
<feature type="region of interest" description="Disordered" evidence="1">
    <location>
        <begin position="248"/>
        <end position="313"/>
    </location>
</feature>